<reference evidence="1 2" key="1">
    <citation type="submission" date="2015-09" db="EMBL/GenBank/DDBJ databases">
        <authorList>
            <consortium name="Pathogen Informatics"/>
        </authorList>
    </citation>
    <scope>NUCLEOTIDE SEQUENCE [LARGE SCALE GENOMIC DNA]</scope>
    <source>
        <strain evidence="1 2">2789STDY5834846</strain>
    </source>
</reference>
<name>A0A174UNB9_9BACE</name>
<dbReference type="RefSeq" id="WP_055271395.1">
    <property type="nucleotide sequence ID" value="NZ_CABMFH010000024.1"/>
</dbReference>
<dbReference type="EMBL" id="CZAE01000031">
    <property type="protein sequence ID" value="CUQ21547.1"/>
    <property type="molecule type" value="Genomic_DNA"/>
</dbReference>
<organism evidence="1 2">
    <name type="scientific">Bacteroides faecis</name>
    <dbReference type="NCBI Taxonomy" id="674529"/>
    <lineage>
        <taxon>Bacteria</taxon>
        <taxon>Pseudomonadati</taxon>
        <taxon>Bacteroidota</taxon>
        <taxon>Bacteroidia</taxon>
        <taxon>Bacteroidales</taxon>
        <taxon>Bacteroidaceae</taxon>
        <taxon>Bacteroides</taxon>
    </lineage>
</organism>
<accession>A0A174UNB9</accession>
<proteinExistence type="predicted"/>
<dbReference type="Proteomes" id="UP000095606">
    <property type="component" value="Unassembled WGS sequence"/>
</dbReference>
<evidence type="ECO:0000313" key="2">
    <source>
        <dbReference type="Proteomes" id="UP000095606"/>
    </source>
</evidence>
<protein>
    <submittedName>
        <fullName evidence="1">Uncharacterized protein</fullName>
    </submittedName>
</protein>
<gene>
    <name evidence="1" type="ORF">ERS852461_04588</name>
</gene>
<evidence type="ECO:0000313" key="1">
    <source>
        <dbReference type="EMBL" id="CUQ21547.1"/>
    </source>
</evidence>
<sequence length="98" mass="11039">MALNKSTGNMYAFVSHTYNPLKGECEHSCAYCFMRRKLLLPPLRLELKELKVNLGEGNFIFVGSSTDEWAANVPSECVHPSRRILVVTHDTTLLSPSR</sequence>
<dbReference type="AlphaFoldDB" id="A0A174UNB9"/>